<dbReference type="SUPFAM" id="SSF52540">
    <property type="entry name" value="P-loop containing nucleoside triphosphate hydrolases"/>
    <property type="match status" value="1"/>
</dbReference>
<feature type="compositionally biased region" description="Basic residues" evidence="1">
    <location>
        <begin position="463"/>
        <end position="474"/>
    </location>
</feature>
<evidence type="ECO:0000256" key="1">
    <source>
        <dbReference type="SAM" id="MobiDB-lite"/>
    </source>
</evidence>
<dbReference type="AlphaFoldDB" id="A0A3P3XJD9"/>
<gene>
    <name evidence="2" type="ORF">SPIROBIBN47_250080</name>
</gene>
<sequence>MERFLQRIGCAEDQVIVSFARLIGDQFFAQKKDILVNDENAEYRAPLIAALAGKWLEASAQEGMEHPRVLLLAEKGEVLAQLRGLLEQAGIESTICVSKEETESSAERLATASFVGISADLFMTAVLEQSFKPREFGLVIIEGADLFGELPSELQRKVWGYLLPPWERRAVLFAQRLGVRAKNTAIDFANSPGTVTLKKARASLDAISAEFYRVLSEEKFKALLSHLAAAGAQGHHAAIVFCNLRQTSREVEARLRLNHIPAEHVSAAAPPAKNEMLFQRFAKLQEIGDQQENREQGAEPLESPENLESAHMQLVLVVSNDNLEALPDELALFAIHYDIPLDADIYLERVRAMRSRGASMLGLVCERYEVGLSAIESRFGIRVECKEATDMANIKDASEGVPLDLERGHVTKRADFPQQTGVPETRVSERRAPETRAPAARPDRPRSIQERKMHTRISERGKFERKKTDRKKGRQQPTRAGSKNSDRNPSLYSMSTEERLAYFRNKYRGILKTPSSEASPAPQHGAQVSPPDSTNPENDGIVKRLIGKFFSGGKAAE</sequence>
<accession>A0A3P3XJD9</accession>
<proteinExistence type="predicted"/>
<feature type="compositionally biased region" description="Basic and acidic residues" evidence="1">
    <location>
        <begin position="441"/>
        <end position="462"/>
    </location>
</feature>
<name>A0A3P3XJD9_9SPIR</name>
<organism evidence="2">
    <name type="scientific">uncultured spirochete</name>
    <dbReference type="NCBI Taxonomy" id="156406"/>
    <lineage>
        <taxon>Bacteria</taxon>
        <taxon>Pseudomonadati</taxon>
        <taxon>Spirochaetota</taxon>
        <taxon>Spirochaetia</taxon>
        <taxon>Spirochaetales</taxon>
        <taxon>environmental samples</taxon>
    </lineage>
</organism>
<feature type="compositionally biased region" description="Polar residues" evidence="1">
    <location>
        <begin position="475"/>
        <end position="493"/>
    </location>
</feature>
<dbReference type="EMBL" id="FWDM01000018">
    <property type="protein sequence ID" value="SLM12551.1"/>
    <property type="molecule type" value="Genomic_DNA"/>
</dbReference>
<protein>
    <submittedName>
        <fullName evidence="2">Uncharacterized protein</fullName>
    </submittedName>
</protein>
<evidence type="ECO:0000313" key="2">
    <source>
        <dbReference type="EMBL" id="SLM12551.1"/>
    </source>
</evidence>
<feature type="region of interest" description="Disordered" evidence="1">
    <location>
        <begin position="405"/>
        <end position="493"/>
    </location>
</feature>
<feature type="compositionally biased region" description="Basic and acidic residues" evidence="1">
    <location>
        <begin position="405"/>
        <end position="415"/>
    </location>
</feature>
<dbReference type="InterPro" id="IPR027417">
    <property type="entry name" value="P-loop_NTPase"/>
</dbReference>
<feature type="region of interest" description="Disordered" evidence="1">
    <location>
        <begin position="511"/>
        <end position="541"/>
    </location>
</feature>
<dbReference type="Gene3D" id="3.40.50.300">
    <property type="entry name" value="P-loop containing nucleotide triphosphate hydrolases"/>
    <property type="match status" value="1"/>
</dbReference>
<reference evidence="2" key="1">
    <citation type="submission" date="2017-02" db="EMBL/GenBank/DDBJ databases">
        <authorList>
            <person name="Regsiter A."/>
            <person name="William W."/>
        </authorList>
    </citation>
    <scope>NUCLEOTIDE SEQUENCE</scope>
    <source>
        <strain evidence="2">Bib</strain>
    </source>
</reference>